<keyword evidence="5 6" id="KW-0819">tRNA processing</keyword>
<feature type="binding site" evidence="6">
    <location>
        <position position="122"/>
    </location>
    <ligand>
        <name>S-adenosyl-L-methionine</name>
        <dbReference type="ChEBI" id="CHEBI:59789"/>
    </ligand>
</feature>
<comment type="catalytic activity">
    <reaction evidence="6">
        <text>5-carboxymethylaminomethyluridine(34) in tRNA(Leu) + S-adenosyl-L-methionine = 5-carboxymethylaminomethyl-2'-O-methyluridine(34) in tRNA(Leu) + S-adenosyl-L-homocysteine + H(+)</text>
        <dbReference type="Rhea" id="RHEA:43088"/>
        <dbReference type="Rhea" id="RHEA-COMP:10333"/>
        <dbReference type="Rhea" id="RHEA-COMP:10334"/>
        <dbReference type="ChEBI" id="CHEBI:15378"/>
        <dbReference type="ChEBI" id="CHEBI:57856"/>
        <dbReference type="ChEBI" id="CHEBI:59789"/>
        <dbReference type="ChEBI" id="CHEBI:74508"/>
        <dbReference type="ChEBI" id="CHEBI:74511"/>
        <dbReference type="EC" id="2.1.1.207"/>
    </reaction>
</comment>
<reference evidence="8 9" key="1">
    <citation type="journal article" date="2019" name="Int. J. Syst. Evol. Microbiol.">
        <title>The Global Catalogue of Microorganisms (GCM) 10K type strain sequencing project: providing services to taxonomists for standard genome sequencing and annotation.</title>
        <authorList>
            <consortium name="The Broad Institute Genomics Platform"/>
            <consortium name="The Broad Institute Genome Sequencing Center for Infectious Disease"/>
            <person name="Wu L."/>
            <person name="Ma J."/>
        </authorList>
    </citation>
    <scope>NUCLEOTIDE SEQUENCE [LARGE SCALE GENOMIC DNA]</scope>
    <source>
        <strain evidence="8 9">JCM 6486</strain>
    </source>
</reference>
<dbReference type="EC" id="2.1.1.207" evidence="6"/>
<organism evidence="8 9">
    <name type="scientific">Paraclostridium tenue</name>
    <dbReference type="NCBI Taxonomy" id="1737"/>
    <lineage>
        <taxon>Bacteria</taxon>
        <taxon>Bacillati</taxon>
        <taxon>Bacillota</taxon>
        <taxon>Clostridia</taxon>
        <taxon>Peptostreptococcales</taxon>
        <taxon>Peptostreptococcaceae</taxon>
        <taxon>Paraclostridium</taxon>
    </lineage>
</organism>
<dbReference type="RefSeq" id="WP_346043898.1">
    <property type="nucleotide sequence ID" value="NZ_BAAACP010000006.1"/>
</dbReference>
<dbReference type="HAMAP" id="MF_01885">
    <property type="entry name" value="tRNA_methyltr_TrmL"/>
    <property type="match status" value="1"/>
</dbReference>
<dbReference type="InterPro" id="IPR001537">
    <property type="entry name" value="SpoU_MeTrfase"/>
</dbReference>
<evidence type="ECO:0000256" key="2">
    <source>
        <dbReference type="ARBA" id="ARBA00022603"/>
    </source>
</evidence>
<evidence type="ECO:0000256" key="3">
    <source>
        <dbReference type="ARBA" id="ARBA00022679"/>
    </source>
</evidence>
<dbReference type="InterPro" id="IPR029026">
    <property type="entry name" value="tRNA_m1G_MTases_N"/>
</dbReference>
<evidence type="ECO:0000256" key="4">
    <source>
        <dbReference type="ARBA" id="ARBA00022691"/>
    </source>
</evidence>
<comment type="subcellular location">
    <subcellularLocation>
        <location evidence="6">Cytoplasm</location>
    </subcellularLocation>
</comment>
<dbReference type="Proteomes" id="UP001400965">
    <property type="component" value="Unassembled WGS sequence"/>
</dbReference>
<evidence type="ECO:0000313" key="9">
    <source>
        <dbReference type="Proteomes" id="UP001400965"/>
    </source>
</evidence>
<keyword evidence="9" id="KW-1185">Reference proteome</keyword>
<dbReference type="PIRSF" id="PIRSF029256">
    <property type="entry name" value="SpoU_TrmH_prd"/>
    <property type="match status" value="1"/>
</dbReference>
<comment type="catalytic activity">
    <reaction evidence="6">
        <text>cytidine(34) in tRNA + S-adenosyl-L-methionine = 2'-O-methylcytidine(34) in tRNA + S-adenosyl-L-homocysteine + H(+)</text>
        <dbReference type="Rhea" id="RHEA:43084"/>
        <dbReference type="Rhea" id="RHEA-COMP:10331"/>
        <dbReference type="Rhea" id="RHEA-COMP:10332"/>
        <dbReference type="ChEBI" id="CHEBI:15378"/>
        <dbReference type="ChEBI" id="CHEBI:57856"/>
        <dbReference type="ChEBI" id="CHEBI:59789"/>
        <dbReference type="ChEBI" id="CHEBI:74495"/>
        <dbReference type="ChEBI" id="CHEBI:82748"/>
        <dbReference type="EC" id="2.1.1.207"/>
    </reaction>
</comment>
<comment type="similarity">
    <text evidence="6">Belongs to the class IV-like SAM-binding methyltransferase superfamily. RNA methyltransferase TrmH family. TrmL subfamily.</text>
</comment>
<dbReference type="InterPro" id="IPR016914">
    <property type="entry name" value="TrmL"/>
</dbReference>
<feature type="binding site" evidence="6">
    <location>
        <position position="101"/>
    </location>
    <ligand>
        <name>S-adenosyl-L-methionine</name>
        <dbReference type="ChEBI" id="CHEBI:59789"/>
    </ligand>
</feature>
<keyword evidence="1 6" id="KW-0963">Cytoplasm</keyword>
<dbReference type="PANTHER" id="PTHR42971:SF1">
    <property type="entry name" value="TRNA (CYTIDINE(34)-2'-O)-METHYLTRANSFERASE"/>
    <property type="match status" value="1"/>
</dbReference>
<sequence>MSLNIVLVEPEIPQNTGNIIRSCAATGTTLHLVRPLGFCMDDKYLKRAGLDYWDLVEIKYYDSFDEVREQNPDAKFFYSTTKAKQTHSDVKYEDNSFLVFGKETKGLPESLIMENLETAIRIPMVNIEKARSLNLSNSVAIVLFEALRQIGYPDLR</sequence>
<name>A0ABN1M243_9FIRM</name>
<comment type="function">
    <text evidence="6">Could methylate the ribose at the nucleotide 34 wobble position in tRNA.</text>
</comment>
<keyword evidence="3 6" id="KW-0808">Transferase</keyword>
<feature type="domain" description="tRNA/rRNA methyltransferase SpoU type" evidence="7">
    <location>
        <begin position="3"/>
        <end position="144"/>
    </location>
</feature>
<evidence type="ECO:0000256" key="5">
    <source>
        <dbReference type="ARBA" id="ARBA00022694"/>
    </source>
</evidence>
<dbReference type="Gene3D" id="3.40.1280.10">
    <property type="match status" value="1"/>
</dbReference>
<dbReference type="CDD" id="cd18094">
    <property type="entry name" value="SpoU-like_TrmL"/>
    <property type="match status" value="1"/>
</dbReference>
<keyword evidence="2 6" id="KW-0489">Methyltransferase</keyword>
<evidence type="ECO:0000256" key="6">
    <source>
        <dbReference type="HAMAP-Rule" id="MF_01885"/>
    </source>
</evidence>
<dbReference type="SUPFAM" id="SSF75217">
    <property type="entry name" value="alpha/beta knot"/>
    <property type="match status" value="1"/>
</dbReference>
<dbReference type="EMBL" id="BAAACP010000006">
    <property type="protein sequence ID" value="GAA0863305.1"/>
    <property type="molecule type" value="Genomic_DNA"/>
</dbReference>
<accession>A0ABN1M243</accession>
<gene>
    <name evidence="8" type="primary">trmL</name>
    <name evidence="8" type="ORF">GCM10008917_12150</name>
</gene>
<dbReference type="Pfam" id="PF00588">
    <property type="entry name" value="SpoU_methylase"/>
    <property type="match status" value="1"/>
</dbReference>
<comment type="caution">
    <text evidence="8">The sequence shown here is derived from an EMBL/GenBank/DDBJ whole genome shotgun (WGS) entry which is preliminary data.</text>
</comment>
<evidence type="ECO:0000256" key="1">
    <source>
        <dbReference type="ARBA" id="ARBA00022490"/>
    </source>
</evidence>
<keyword evidence="4 6" id="KW-0949">S-adenosyl-L-methionine</keyword>
<evidence type="ECO:0000259" key="7">
    <source>
        <dbReference type="Pfam" id="PF00588"/>
    </source>
</evidence>
<dbReference type="InterPro" id="IPR029028">
    <property type="entry name" value="Alpha/beta_knot_MTases"/>
</dbReference>
<dbReference type="NCBIfam" id="TIGR00185">
    <property type="entry name" value="tRNA_yibK_trmL"/>
    <property type="match status" value="1"/>
</dbReference>
<protein>
    <recommendedName>
        <fullName evidence="6">Putative tRNA (cytidine(34)-2'-O)-methyltransferase</fullName>
        <ecNumber evidence="6">2.1.1.207</ecNumber>
    </recommendedName>
    <alternativeName>
        <fullName evidence="6">tRNA (cytidine/uridine-2'-O-)-methyltransferase</fullName>
    </alternativeName>
</protein>
<feature type="binding site" evidence="6">
    <location>
        <position position="132"/>
    </location>
    <ligand>
        <name>S-adenosyl-L-methionine</name>
        <dbReference type="ChEBI" id="CHEBI:59789"/>
    </ligand>
</feature>
<dbReference type="PANTHER" id="PTHR42971">
    <property type="entry name" value="TRNA (CYTIDINE(34)-2'-O)-METHYLTRANSFERASE"/>
    <property type="match status" value="1"/>
</dbReference>
<proteinExistence type="inferred from homology"/>
<evidence type="ECO:0000313" key="8">
    <source>
        <dbReference type="EMBL" id="GAA0863305.1"/>
    </source>
</evidence>
<comment type="caution">
    <text evidence="6">Lacks conserved residue(s) required for the propagation of feature annotation.</text>
</comment>